<evidence type="ECO:0000256" key="4">
    <source>
        <dbReference type="PIRSR" id="PIRSR605754-1"/>
    </source>
</evidence>
<evidence type="ECO:0000256" key="3">
    <source>
        <dbReference type="ARBA" id="ARBA00022807"/>
    </source>
</evidence>
<dbReference type="InterPro" id="IPR023365">
    <property type="entry name" value="Sortase_dom-sf"/>
</dbReference>
<dbReference type="CDD" id="cd06165">
    <property type="entry name" value="Sortase_A"/>
    <property type="match status" value="1"/>
</dbReference>
<dbReference type="InterPro" id="IPR005754">
    <property type="entry name" value="Sortase"/>
</dbReference>
<keyword evidence="5" id="KW-1133">Transmembrane helix</keyword>
<evidence type="ECO:0000256" key="1">
    <source>
        <dbReference type="ARBA" id="ARBA00022670"/>
    </source>
</evidence>
<dbReference type="EMBL" id="FPKS01000001">
    <property type="protein sequence ID" value="SFZ70284.1"/>
    <property type="molecule type" value="Genomic_DNA"/>
</dbReference>
<dbReference type="GO" id="GO:0008234">
    <property type="term" value="F:cysteine-type peptidase activity"/>
    <property type="evidence" value="ECO:0007669"/>
    <property type="project" value="UniProtKB-KW"/>
</dbReference>
<dbReference type="Pfam" id="PF04203">
    <property type="entry name" value="Sortase"/>
    <property type="match status" value="1"/>
</dbReference>
<dbReference type="Proteomes" id="UP000185655">
    <property type="component" value="Unassembled WGS sequence"/>
</dbReference>
<dbReference type="NCBIfam" id="TIGR01076">
    <property type="entry name" value="sortase_fam"/>
    <property type="match status" value="1"/>
</dbReference>
<keyword evidence="3" id="KW-0788">Thiol protease</keyword>
<organism evidence="6 7">
    <name type="scientific">Pseudolactococcus chungangensis CAU 28 = DSM 22330</name>
    <dbReference type="NCBI Taxonomy" id="1122154"/>
    <lineage>
        <taxon>Bacteria</taxon>
        <taxon>Bacillati</taxon>
        <taxon>Bacillota</taxon>
        <taxon>Bacilli</taxon>
        <taxon>Lactobacillales</taxon>
        <taxon>Streptococcaceae</taxon>
        <taxon>Pseudolactococcus</taxon>
    </lineage>
</organism>
<keyword evidence="5" id="KW-0812">Transmembrane</keyword>
<dbReference type="Gene3D" id="2.40.260.10">
    <property type="entry name" value="Sortase"/>
    <property type="match status" value="1"/>
</dbReference>
<dbReference type="RefSeq" id="WP_031365659.1">
    <property type="nucleotide sequence ID" value="NZ_FPKS01000001.1"/>
</dbReference>
<evidence type="ECO:0000256" key="2">
    <source>
        <dbReference type="ARBA" id="ARBA00022801"/>
    </source>
</evidence>
<dbReference type="InterPro" id="IPR042007">
    <property type="entry name" value="Sortase_A"/>
</dbReference>
<dbReference type="STRING" id="1122154.SAMN02746068_00155"/>
<keyword evidence="1" id="KW-0645">Protease</keyword>
<dbReference type="OrthoDB" id="1648028at2"/>
<dbReference type="AlphaFoldDB" id="A0A1K2H4M7"/>
<evidence type="ECO:0000256" key="5">
    <source>
        <dbReference type="SAM" id="Phobius"/>
    </source>
</evidence>
<name>A0A1K2H4M7_9LACT</name>
<feature type="active site" description="Acyl-thioester intermediate" evidence="4">
    <location>
        <position position="200"/>
    </location>
</feature>
<proteinExistence type="predicted"/>
<dbReference type="GO" id="GO:0006508">
    <property type="term" value="P:proteolysis"/>
    <property type="evidence" value="ECO:0007669"/>
    <property type="project" value="UniProtKB-KW"/>
</dbReference>
<evidence type="ECO:0000313" key="6">
    <source>
        <dbReference type="EMBL" id="SFZ70284.1"/>
    </source>
</evidence>
<reference evidence="6 7" key="1">
    <citation type="submission" date="2016-11" db="EMBL/GenBank/DDBJ databases">
        <authorList>
            <person name="Jaros S."/>
            <person name="Januszkiewicz K."/>
            <person name="Wedrychowicz H."/>
        </authorList>
    </citation>
    <scope>NUCLEOTIDE SEQUENCE [LARGE SCALE GENOMIC DNA]</scope>
    <source>
        <strain evidence="6 7">DSM 22330</strain>
    </source>
</reference>
<protein>
    <submittedName>
        <fullName evidence="6">Sortase A</fullName>
    </submittedName>
</protein>
<feature type="transmembrane region" description="Helical" evidence="5">
    <location>
        <begin position="7"/>
        <end position="25"/>
    </location>
</feature>
<sequence length="242" mass="27504">MKKLRRWLVNIFLILLLMLGLLLIFNKGFRNMIMAWNANKYQVTKIDKKTLKDNDKDGVGDFDFSKVNPISFEDVMKNQLNVQKLPVIGGIAIPDLGINLPIFRGIGNVELTYGAGTMKPDAVMGKGNYALASHHISGVAGAPQLLFTPLERAKNGMVIYITDKEKIYQYKIRDVQVMTPDHVEVIDDHPGKKELTLITCDDIEAVNRIIVFADYVKEFPFDTAKKDVKKAFEMRYNQFTNF</sequence>
<evidence type="ECO:0000313" key="7">
    <source>
        <dbReference type="Proteomes" id="UP000185655"/>
    </source>
</evidence>
<gene>
    <name evidence="6" type="ORF">SAMN02746068_00155</name>
</gene>
<feature type="active site" description="Proton donor/acceptor" evidence="4">
    <location>
        <position position="134"/>
    </location>
</feature>
<accession>A0A1K2H4M7</accession>
<keyword evidence="2" id="KW-0378">Hydrolase</keyword>
<keyword evidence="5" id="KW-0472">Membrane</keyword>
<dbReference type="SUPFAM" id="SSF63817">
    <property type="entry name" value="Sortase"/>
    <property type="match status" value="1"/>
</dbReference>